<feature type="compositionally biased region" description="Low complexity" evidence="1">
    <location>
        <begin position="162"/>
        <end position="189"/>
    </location>
</feature>
<feature type="compositionally biased region" description="Basic and acidic residues" evidence="1">
    <location>
        <begin position="289"/>
        <end position="301"/>
    </location>
</feature>
<dbReference type="GeneID" id="63769891"/>
<keyword evidence="2" id="KW-0812">Transmembrane</keyword>
<feature type="region of interest" description="Disordered" evidence="1">
    <location>
        <begin position="280"/>
        <end position="301"/>
    </location>
</feature>
<accession>A0A1Y2D615</accession>
<evidence type="ECO:0008006" key="6">
    <source>
        <dbReference type="Google" id="ProtNLM"/>
    </source>
</evidence>
<dbReference type="OrthoDB" id="5215637at2759"/>
<reference evidence="4 5" key="1">
    <citation type="submission" date="2016-07" db="EMBL/GenBank/DDBJ databases">
        <title>Pervasive Adenine N6-methylation of Active Genes in Fungi.</title>
        <authorList>
            <consortium name="DOE Joint Genome Institute"/>
            <person name="Mondo S.J."/>
            <person name="Dannebaum R.O."/>
            <person name="Kuo R.C."/>
            <person name="Labutti K."/>
            <person name="Haridas S."/>
            <person name="Kuo A."/>
            <person name="Salamov A."/>
            <person name="Ahrendt S.R."/>
            <person name="Lipzen A."/>
            <person name="Sullivan W."/>
            <person name="Andreopoulos W.B."/>
            <person name="Clum A."/>
            <person name="Lindquist E."/>
            <person name="Daum C."/>
            <person name="Ramamoorthy G.K."/>
            <person name="Gryganskyi A."/>
            <person name="Culley D."/>
            <person name="Magnuson J.K."/>
            <person name="James T.Y."/>
            <person name="O'Malley M.A."/>
            <person name="Stajich J.E."/>
            <person name="Spatafora J.W."/>
            <person name="Visel A."/>
            <person name="Grigoriev I.V."/>
        </authorList>
    </citation>
    <scope>NUCLEOTIDE SEQUENCE [LARGE SCALE GENOMIC DNA]</scope>
    <source>
        <strain evidence="4 5">CBS 129021</strain>
    </source>
</reference>
<evidence type="ECO:0000313" key="5">
    <source>
        <dbReference type="Proteomes" id="UP000193689"/>
    </source>
</evidence>
<dbReference type="InParanoid" id="A0A1Y2D615"/>
<feature type="transmembrane region" description="Helical" evidence="2">
    <location>
        <begin position="221"/>
        <end position="244"/>
    </location>
</feature>
<feature type="compositionally biased region" description="Polar residues" evidence="1">
    <location>
        <begin position="194"/>
        <end position="216"/>
    </location>
</feature>
<gene>
    <name evidence="4" type="ORF">BCR38DRAFT_147102</name>
</gene>
<keyword evidence="3" id="KW-0732">Signal</keyword>
<feature type="region of interest" description="Disordered" evidence="1">
    <location>
        <begin position="151"/>
        <end position="216"/>
    </location>
</feature>
<feature type="signal peptide" evidence="3">
    <location>
        <begin position="1"/>
        <end position="34"/>
    </location>
</feature>
<dbReference type="Proteomes" id="UP000193689">
    <property type="component" value="Unassembled WGS sequence"/>
</dbReference>
<evidence type="ECO:0000256" key="2">
    <source>
        <dbReference type="SAM" id="Phobius"/>
    </source>
</evidence>
<keyword evidence="2" id="KW-1133">Transmembrane helix</keyword>
<comment type="caution">
    <text evidence="4">The sequence shown here is derived from an EMBL/GenBank/DDBJ whole genome shotgun (WGS) entry which is preliminary data.</text>
</comment>
<proteinExistence type="predicted"/>
<keyword evidence="2" id="KW-0472">Membrane</keyword>
<evidence type="ECO:0000256" key="1">
    <source>
        <dbReference type="SAM" id="MobiDB-lite"/>
    </source>
</evidence>
<dbReference type="RefSeq" id="XP_040709304.1">
    <property type="nucleotide sequence ID" value="XM_040853679.1"/>
</dbReference>
<dbReference type="STRING" id="1141098.A0A1Y2D615"/>
<name>A0A1Y2D615_9PEZI</name>
<evidence type="ECO:0000256" key="3">
    <source>
        <dbReference type="SAM" id="SignalP"/>
    </source>
</evidence>
<dbReference type="AlphaFoldDB" id="A0A1Y2D615"/>
<feature type="chain" id="PRO_5013028203" description="Mid2 domain-containing protein" evidence="3">
    <location>
        <begin position="35"/>
        <end position="301"/>
    </location>
</feature>
<evidence type="ECO:0000313" key="4">
    <source>
        <dbReference type="EMBL" id="ORY54722.1"/>
    </source>
</evidence>
<protein>
    <recommendedName>
        <fullName evidence="6">Mid2 domain-containing protein</fullName>
    </recommendedName>
</protein>
<dbReference type="EMBL" id="MCFJ01000032">
    <property type="protein sequence ID" value="ORY54722.1"/>
    <property type="molecule type" value="Genomic_DNA"/>
</dbReference>
<keyword evidence="5" id="KW-1185">Reference proteome</keyword>
<organism evidence="4 5">
    <name type="scientific">Pseudomassariella vexata</name>
    <dbReference type="NCBI Taxonomy" id="1141098"/>
    <lineage>
        <taxon>Eukaryota</taxon>
        <taxon>Fungi</taxon>
        <taxon>Dikarya</taxon>
        <taxon>Ascomycota</taxon>
        <taxon>Pezizomycotina</taxon>
        <taxon>Sordariomycetes</taxon>
        <taxon>Xylariomycetidae</taxon>
        <taxon>Amphisphaeriales</taxon>
        <taxon>Pseudomassariaceae</taxon>
        <taxon>Pseudomassariella</taxon>
    </lineage>
</organism>
<sequence>MRGGRVVPTLCYTAFSLWALSTWILLLASTAVEARCYNSKGTPWVFTNDEPVEAWMPCNLTAEVTNCCSPWDYCMSNGLCMDAVIDNVISQQGCTDKDWGEPCFNYCEGKESDAAGLHFFWRCVGQSYCCGNNRSTTCCEDPGVETVQLPVGLSLHHPPNPSTSTSKTTTSTSTAVATVTTSPDAASTAGGDEATSSTPIQTRISSPTASTAATPNNDHSVAIGLGVGIPLGLGMIAAVCFLGLQIQKRSQKPKPEAAPAQMQWNTPEYYKTPEQYIGELPHRNWHQPSELDAREMAELRS</sequence>